<evidence type="ECO:0000313" key="2">
    <source>
        <dbReference type="EMBL" id="CAF4297139.1"/>
    </source>
</evidence>
<evidence type="ECO:0000313" key="3">
    <source>
        <dbReference type="Proteomes" id="UP000663829"/>
    </source>
</evidence>
<sequence length="342" mass="40371">MFSKYFAVQTTHIVQSFLNLSIRLNLLIQQYITRIHLPPGDVDRRFVLQSSVQTIKLDDNELEHLFSYSALNGIRLVYPCLKSIILTNIPPRDAKYIEYFSWFRPFLLLLKMNFLITGGNAFNHHLLNRIFENNDDCKIETVSVKYSILSIQELEHEHPCSSIKSSTLNVKSYYHLLSLFEYLPALELCDVRISNDVDDSKGRSTITEVRLKQFFCTILSCFHNYDHLEELIVRNFSSSLEHLPIYLKTSYIINGEILESKLIRNLLNLQQFQFYITCLTNENDIDMLIRTHQSDYWLQNYPDGIMFYYLLDTNYCASFSLPYAFDHFEYISNNICNYRLTR</sequence>
<dbReference type="EMBL" id="CAJOBC010083133">
    <property type="protein sequence ID" value="CAF4297139.1"/>
    <property type="molecule type" value="Genomic_DNA"/>
</dbReference>
<gene>
    <name evidence="1" type="ORF">GPM918_LOCUS33376</name>
    <name evidence="2" type="ORF">SRO942_LOCUS34058</name>
</gene>
<organism evidence="1 3">
    <name type="scientific">Didymodactylos carnosus</name>
    <dbReference type="NCBI Taxonomy" id="1234261"/>
    <lineage>
        <taxon>Eukaryota</taxon>
        <taxon>Metazoa</taxon>
        <taxon>Spiralia</taxon>
        <taxon>Gnathifera</taxon>
        <taxon>Rotifera</taxon>
        <taxon>Eurotatoria</taxon>
        <taxon>Bdelloidea</taxon>
        <taxon>Philodinida</taxon>
        <taxon>Philodinidae</taxon>
        <taxon>Didymodactylos</taxon>
    </lineage>
</organism>
<evidence type="ECO:0000313" key="1">
    <source>
        <dbReference type="EMBL" id="CAF1405632.1"/>
    </source>
</evidence>
<accession>A0A815L877</accession>
<dbReference type="OrthoDB" id="10030247at2759"/>
<dbReference type="Proteomes" id="UP000681722">
    <property type="component" value="Unassembled WGS sequence"/>
</dbReference>
<name>A0A815L877_9BILA</name>
<protein>
    <submittedName>
        <fullName evidence="1">Uncharacterized protein</fullName>
    </submittedName>
</protein>
<dbReference type="AlphaFoldDB" id="A0A815L877"/>
<dbReference type="Proteomes" id="UP000663829">
    <property type="component" value="Unassembled WGS sequence"/>
</dbReference>
<comment type="caution">
    <text evidence="1">The sequence shown here is derived from an EMBL/GenBank/DDBJ whole genome shotgun (WGS) entry which is preliminary data.</text>
</comment>
<dbReference type="EMBL" id="CAJNOQ010017712">
    <property type="protein sequence ID" value="CAF1405632.1"/>
    <property type="molecule type" value="Genomic_DNA"/>
</dbReference>
<keyword evidence="3" id="KW-1185">Reference proteome</keyword>
<proteinExistence type="predicted"/>
<reference evidence="1" key="1">
    <citation type="submission" date="2021-02" db="EMBL/GenBank/DDBJ databases">
        <authorList>
            <person name="Nowell W R."/>
        </authorList>
    </citation>
    <scope>NUCLEOTIDE SEQUENCE</scope>
</reference>